<feature type="disulfide bond" evidence="9">
    <location>
        <begin position="11"/>
        <end position="23"/>
    </location>
</feature>
<evidence type="ECO:0000256" key="9">
    <source>
        <dbReference type="PROSITE-ProRule" id="PRU00124"/>
    </source>
</evidence>
<feature type="transmembrane region" description="Helical" evidence="10">
    <location>
        <begin position="392"/>
        <end position="413"/>
    </location>
</feature>
<keyword evidence="6 10" id="KW-0472">Membrane</keyword>
<dbReference type="PROSITE" id="PS50068">
    <property type="entry name" value="LDLRA_2"/>
    <property type="match status" value="1"/>
</dbReference>
<evidence type="ECO:0000259" key="11">
    <source>
        <dbReference type="Pfam" id="PF02931"/>
    </source>
</evidence>
<accession>A0A3R7LXE9</accession>
<dbReference type="GO" id="GO:0004888">
    <property type="term" value="F:transmembrane signaling receptor activity"/>
    <property type="evidence" value="ECO:0007669"/>
    <property type="project" value="InterPro"/>
</dbReference>
<keyword evidence="14" id="KW-1185">Reference proteome</keyword>
<evidence type="ECO:0000313" key="13">
    <source>
        <dbReference type="EMBL" id="ROT65808.1"/>
    </source>
</evidence>
<dbReference type="InterPro" id="IPR036719">
    <property type="entry name" value="Neuro-gated_channel_TM_sf"/>
</dbReference>
<dbReference type="Pfam" id="PF00057">
    <property type="entry name" value="Ldl_recept_a"/>
    <property type="match status" value="1"/>
</dbReference>
<protein>
    <submittedName>
        <fullName evidence="13">Putative glutamate-gated chloride channel isoform X5</fullName>
    </submittedName>
</protein>
<keyword evidence="8" id="KW-0325">Glycoprotein</keyword>
<dbReference type="CDD" id="cd00112">
    <property type="entry name" value="LDLa"/>
    <property type="match status" value="1"/>
</dbReference>
<dbReference type="Gene3D" id="2.70.170.10">
    <property type="entry name" value="Neurotransmitter-gated ion-channel ligand-binding domain"/>
    <property type="match status" value="1"/>
</dbReference>
<gene>
    <name evidence="13" type="ORF">C7M84_016216</name>
</gene>
<dbReference type="InterPro" id="IPR036055">
    <property type="entry name" value="LDL_receptor-like_sf"/>
</dbReference>
<dbReference type="SMART" id="SM00192">
    <property type="entry name" value="LDLa"/>
    <property type="match status" value="1"/>
</dbReference>
<keyword evidence="3" id="KW-0732">Signal</keyword>
<dbReference type="PANTHER" id="PTHR18945">
    <property type="entry name" value="NEUROTRANSMITTER GATED ION CHANNEL"/>
    <property type="match status" value="1"/>
</dbReference>
<feature type="transmembrane region" description="Helical" evidence="10">
    <location>
        <begin position="327"/>
        <end position="349"/>
    </location>
</feature>
<dbReference type="InterPro" id="IPR006202">
    <property type="entry name" value="Neur_chan_lig-bd"/>
</dbReference>
<feature type="transmembrane region" description="Helical" evidence="10">
    <location>
        <begin position="267"/>
        <end position="291"/>
    </location>
</feature>
<reference evidence="13 14" key="2">
    <citation type="submission" date="2019-01" db="EMBL/GenBank/DDBJ databases">
        <title>The decoding of complex shrimp genome reveals the adaptation for benthos swimmer, frequently molting mechanism and breeding impact on genome.</title>
        <authorList>
            <person name="Sun Y."/>
            <person name="Gao Y."/>
            <person name="Yu Y."/>
        </authorList>
    </citation>
    <scope>NUCLEOTIDE SEQUENCE [LARGE SCALE GENOMIC DNA]</scope>
    <source>
        <tissue evidence="13">Muscle</tissue>
    </source>
</reference>
<dbReference type="InterPro" id="IPR036734">
    <property type="entry name" value="Neur_chan_lig-bd_sf"/>
</dbReference>
<dbReference type="InterPro" id="IPR038050">
    <property type="entry name" value="Neuro_actylchol_rec"/>
</dbReference>
<dbReference type="Gene3D" id="4.10.400.10">
    <property type="entry name" value="Low-density Lipoprotein Receptor"/>
    <property type="match status" value="1"/>
</dbReference>
<evidence type="ECO:0000256" key="4">
    <source>
        <dbReference type="ARBA" id="ARBA00022737"/>
    </source>
</evidence>
<dbReference type="GO" id="GO:0016020">
    <property type="term" value="C:membrane"/>
    <property type="evidence" value="ECO:0007669"/>
    <property type="project" value="UniProtKB-SubCell"/>
</dbReference>
<reference evidence="13 14" key="1">
    <citation type="submission" date="2018-04" db="EMBL/GenBank/DDBJ databases">
        <authorList>
            <person name="Zhang X."/>
            <person name="Yuan J."/>
            <person name="Li F."/>
            <person name="Xiang J."/>
        </authorList>
    </citation>
    <scope>NUCLEOTIDE SEQUENCE [LARGE SCALE GENOMIC DNA]</scope>
    <source>
        <tissue evidence="13">Muscle</tissue>
    </source>
</reference>
<keyword evidence="4" id="KW-0677">Repeat</keyword>
<evidence type="ECO:0000256" key="10">
    <source>
        <dbReference type="SAM" id="Phobius"/>
    </source>
</evidence>
<dbReference type="InterPro" id="IPR023415">
    <property type="entry name" value="LDLR_class-A_CS"/>
</dbReference>
<dbReference type="GO" id="GO:0005230">
    <property type="term" value="F:extracellular ligand-gated monoatomic ion channel activity"/>
    <property type="evidence" value="ECO:0007669"/>
    <property type="project" value="InterPro"/>
</dbReference>
<evidence type="ECO:0000256" key="6">
    <source>
        <dbReference type="ARBA" id="ARBA00023136"/>
    </source>
</evidence>
<dbReference type="InterPro" id="IPR006201">
    <property type="entry name" value="Neur_channel"/>
</dbReference>
<feature type="domain" description="Neurotransmitter-gated ion-channel transmembrane" evidence="12">
    <location>
        <begin position="273"/>
        <end position="356"/>
    </location>
</feature>
<dbReference type="SUPFAM" id="SSF90112">
    <property type="entry name" value="Neurotransmitter-gated ion-channel transmembrane pore"/>
    <property type="match status" value="1"/>
</dbReference>
<feature type="transmembrane region" description="Helical" evidence="10">
    <location>
        <begin position="297"/>
        <end position="315"/>
    </location>
</feature>
<keyword evidence="7 9" id="KW-1015">Disulfide bond</keyword>
<dbReference type="InterPro" id="IPR002172">
    <property type="entry name" value="LDrepeatLR_classA_rpt"/>
</dbReference>
<dbReference type="OrthoDB" id="6365990at2759"/>
<dbReference type="InterPro" id="IPR018000">
    <property type="entry name" value="Neurotransmitter_ion_chnl_CS"/>
</dbReference>
<dbReference type="Proteomes" id="UP000283509">
    <property type="component" value="Unassembled WGS sequence"/>
</dbReference>
<dbReference type="Pfam" id="PF02931">
    <property type="entry name" value="Neur_chan_LBD"/>
    <property type="match status" value="1"/>
</dbReference>
<feature type="domain" description="Neurotransmitter-gated ion-channel ligand-binding" evidence="11">
    <location>
        <begin position="52"/>
        <end position="209"/>
    </location>
</feature>
<feature type="disulfide bond" evidence="9">
    <location>
        <begin position="18"/>
        <end position="36"/>
    </location>
</feature>
<dbReference type="PROSITE" id="PS01209">
    <property type="entry name" value="LDLRA_1"/>
    <property type="match status" value="1"/>
</dbReference>
<evidence type="ECO:0000256" key="3">
    <source>
        <dbReference type="ARBA" id="ARBA00022729"/>
    </source>
</evidence>
<comment type="caution">
    <text evidence="13">The sequence shown here is derived from an EMBL/GenBank/DDBJ whole genome shotgun (WGS) entry which is preliminary data.</text>
</comment>
<evidence type="ECO:0000259" key="12">
    <source>
        <dbReference type="Pfam" id="PF02932"/>
    </source>
</evidence>
<dbReference type="Gene3D" id="1.20.58.390">
    <property type="entry name" value="Neurotransmitter-gated ion-channel transmembrane domain"/>
    <property type="match status" value="1"/>
</dbReference>
<dbReference type="Pfam" id="PF02932">
    <property type="entry name" value="Neur_chan_memb"/>
    <property type="match status" value="1"/>
</dbReference>
<dbReference type="EMBL" id="QCYY01003035">
    <property type="protein sequence ID" value="ROT65808.1"/>
    <property type="molecule type" value="Genomic_DNA"/>
</dbReference>
<feature type="disulfide bond" evidence="9">
    <location>
        <begin position="30"/>
        <end position="45"/>
    </location>
</feature>
<name>A0A3R7LXE9_PENVA</name>
<evidence type="ECO:0000256" key="5">
    <source>
        <dbReference type="ARBA" id="ARBA00022989"/>
    </source>
</evidence>
<proteinExistence type="predicted"/>
<evidence type="ECO:0000256" key="1">
    <source>
        <dbReference type="ARBA" id="ARBA00004141"/>
    </source>
</evidence>
<dbReference type="FunFam" id="4.10.400.10:FF:000034">
    <property type="entry name" value="Low-density lipoprotein receptor-related protein 2"/>
    <property type="match status" value="1"/>
</dbReference>
<dbReference type="SUPFAM" id="SSF57424">
    <property type="entry name" value="LDL receptor-like module"/>
    <property type="match status" value="1"/>
</dbReference>
<evidence type="ECO:0000313" key="14">
    <source>
        <dbReference type="Proteomes" id="UP000283509"/>
    </source>
</evidence>
<organism evidence="13 14">
    <name type="scientific">Penaeus vannamei</name>
    <name type="common">Whiteleg shrimp</name>
    <name type="synonym">Litopenaeus vannamei</name>
    <dbReference type="NCBI Taxonomy" id="6689"/>
    <lineage>
        <taxon>Eukaryota</taxon>
        <taxon>Metazoa</taxon>
        <taxon>Ecdysozoa</taxon>
        <taxon>Arthropoda</taxon>
        <taxon>Crustacea</taxon>
        <taxon>Multicrustacea</taxon>
        <taxon>Malacostraca</taxon>
        <taxon>Eumalacostraca</taxon>
        <taxon>Eucarida</taxon>
        <taxon>Decapoda</taxon>
        <taxon>Dendrobranchiata</taxon>
        <taxon>Penaeoidea</taxon>
        <taxon>Penaeidae</taxon>
        <taxon>Penaeus</taxon>
    </lineage>
</organism>
<evidence type="ECO:0000256" key="2">
    <source>
        <dbReference type="ARBA" id="ARBA00022692"/>
    </source>
</evidence>
<sequence>MCCPKLLLTSCGSDEFTCSDGHCIRKRLRCDLSVDCSDQSDEMNCDVVIIPEGYSVKIPPPREAVKPVPFKVFLTIRSIKDFDLTKFRLTVDLMASVKWTDSRLGYSNLRRDYKANRLRNIDLVWVPTLTLIDGTKGTAKGIIHSRVVFVYRVSDELPDDESIILEDYKYDGTLNFLVLEQEMSVTFACNFDLMMYPFDQQVCYLNFEIQNLNIRFGILEKEGDGVSFLGTRYLLEYYLRKEIYTSFVDHNASIAGLELWFKNQYRYYIGNVMLPSVMLVILCYVTLYFDINDFNDRIMVSLTSLLVLVTFFTDTSQKIPRTSYLKLIDVWFVCLMFEDFFVILSIVYIEYVHRKTLSGSFVRVQPADFKAEAPNPAAPSPYVKKLNRHMRTAFTCSLSLVLLVFIPIGAYNLNVNYHGMSLAEAKQEQQKVA</sequence>
<dbReference type="InterPro" id="IPR006029">
    <property type="entry name" value="Neurotrans-gated_channel_TM"/>
</dbReference>
<dbReference type="PROSITE" id="PS00236">
    <property type="entry name" value="NEUROTR_ION_CHANNEL"/>
    <property type="match status" value="1"/>
</dbReference>
<keyword evidence="5 10" id="KW-1133">Transmembrane helix</keyword>
<dbReference type="SUPFAM" id="SSF63712">
    <property type="entry name" value="Nicotinic receptor ligand binding domain-like"/>
    <property type="match status" value="1"/>
</dbReference>
<comment type="subcellular location">
    <subcellularLocation>
        <location evidence="1">Membrane</location>
        <topology evidence="1">Multi-pass membrane protein</topology>
    </subcellularLocation>
</comment>
<evidence type="ECO:0000256" key="7">
    <source>
        <dbReference type="ARBA" id="ARBA00023157"/>
    </source>
</evidence>
<evidence type="ECO:0000256" key="8">
    <source>
        <dbReference type="ARBA" id="ARBA00023180"/>
    </source>
</evidence>
<dbReference type="AlphaFoldDB" id="A0A3R7LXE9"/>
<keyword evidence="2 10" id="KW-0812">Transmembrane</keyword>